<evidence type="ECO:0000256" key="7">
    <source>
        <dbReference type="ARBA" id="ARBA00035193"/>
    </source>
</evidence>
<dbReference type="InterPro" id="IPR020069">
    <property type="entry name" value="Ribosomal_bL9_C"/>
</dbReference>
<evidence type="ECO:0000256" key="1">
    <source>
        <dbReference type="ARBA" id="ARBA00010605"/>
    </source>
</evidence>
<evidence type="ECO:0000256" key="2">
    <source>
        <dbReference type="ARBA" id="ARBA00022730"/>
    </source>
</evidence>
<evidence type="ECO:0000259" key="10">
    <source>
        <dbReference type="Pfam" id="PF03948"/>
    </source>
</evidence>
<gene>
    <name evidence="11" type="ORF">MICPUN_62813</name>
</gene>
<dbReference type="Pfam" id="PF03948">
    <property type="entry name" value="Ribosomal_L9_C"/>
    <property type="match status" value="1"/>
</dbReference>
<dbReference type="InParanoid" id="C1EF10"/>
<comment type="similarity">
    <text evidence="1">Belongs to the bacterial ribosomal protein bL9 family.</text>
</comment>
<dbReference type="eggNOG" id="KOG4607">
    <property type="taxonomic scope" value="Eukaryota"/>
</dbReference>
<dbReference type="KEGG" id="mis:MICPUN_62813"/>
<evidence type="ECO:0000256" key="4">
    <source>
        <dbReference type="ARBA" id="ARBA00022980"/>
    </source>
</evidence>
<keyword evidence="12" id="KW-1185">Reference proteome</keyword>
<proteinExistence type="inferred from homology"/>
<evidence type="ECO:0000313" key="11">
    <source>
        <dbReference type="EMBL" id="ACO66332.1"/>
    </source>
</evidence>
<dbReference type="NCBIfam" id="TIGR00158">
    <property type="entry name" value="L9"/>
    <property type="match status" value="1"/>
</dbReference>
<organism evidence="11 12">
    <name type="scientific">Micromonas commoda (strain RCC299 / NOUM17 / CCMP2709)</name>
    <name type="common">Picoplanktonic green alga</name>
    <dbReference type="NCBI Taxonomy" id="296587"/>
    <lineage>
        <taxon>Eukaryota</taxon>
        <taxon>Viridiplantae</taxon>
        <taxon>Chlorophyta</taxon>
        <taxon>Mamiellophyceae</taxon>
        <taxon>Mamiellales</taxon>
        <taxon>Mamiellaceae</taxon>
        <taxon>Micromonas</taxon>
    </lineage>
</organism>
<dbReference type="InterPro" id="IPR020594">
    <property type="entry name" value="Ribosomal_bL9_bac/chp"/>
</dbReference>
<dbReference type="GO" id="GO:0006412">
    <property type="term" value="P:translation"/>
    <property type="evidence" value="ECO:0007669"/>
    <property type="project" value="InterPro"/>
</dbReference>
<dbReference type="FunCoup" id="C1EF10">
    <property type="interactions" value="597"/>
</dbReference>
<dbReference type="OMA" id="FAIRWTK"/>
<keyword evidence="5" id="KW-0687">Ribonucleoprotein</keyword>
<evidence type="ECO:0000313" key="12">
    <source>
        <dbReference type="Proteomes" id="UP000002009"/>
    </source>
</evidence>
<dbReference type="Gene3D" id="3.40.5.10">
    <property type="entry name" value="Ribosomal protein L9, N-terminal domain"/>
    <property type="match status" value="1"/>
</dbReference>
<dbReference type="InterPro" id="IPR009027">
    <property type="entry name" value="Ribosomal_bL9/RNase_H1_N"/>
</dbReference>
<evidence type="ECO:0000256" key="8">
    <source>
        <dbReference type="ARBA" id="ARBA00035427"/>
    </source>
</evidence>
<dbReference type="InterPro" id="IPR020070">
    <property type="entry name" value="Ribosomal_bL9_N"/>
</dbReference>
<feature type="domain" description="Large ribosomal subunit protein bL9 C-terminal" evidence="10">
    <location>
        <begin position="113"/>
        <end position="194"/>
    </location>
</feature>
<name>C1EF10_MICCC</name>
<dbReference type="OrthoDB" id="5555409at2759"/>
<keyword evidence="3" id="KW-0694">RNA-binding</keyword>
<dbReference type="RefSeq" id="XP_002505074.1">
    <property type="nucleotide sequence ID" value="XM_002505028.1"/>
</dbReference>
<dbReference type="SUPFAM" id="SSF55658">
    <property type="entry name" value="L9 N-domain-like"/>
    <property type="match status" value="1"/>
</dbReference>
<dbReference type="GeneID" id="8247789"/>
<keyword evidence="4" id="KW-0689">Ribosomal protein</keyword>
<accession>C1EF10</accession>
<dbReference type="GO" id="GO:1990904">
    <property type="term" value="C:ribonucleoprotein complex"/>
    <property type="evidence" value="ECO:0007669"/>
    <property type="project" value="UniProtKB-KW"/>
</dbReference>
<dbReference type="SUPFAM" id="SSF55653">
    <property type="entry name" value="Ribosomal protein L9 C-domain"/>
    <property type="match status" value="1"/>
</dbReference>
<dbReference type="GO" id="GO:0003735">
    <property type="term" value="F:structural constituent of ribosome"/>
    <property type="evidence" value="ECO:0007669"/>
    <property type="project" value="InterPro"/>
</dbReference>
<evidence type="ECO:0000256" key="6">
    <source>
        <dbReference type="ARBA" id="ARBA00031047"/>
    </source>
</evidence>
<keyword evidence="2" id="KW-0699">rRNA-binding</keyword>
<evidence type="ECO:0000256" key="5">
    <source>
        <dbReference type="ARBA" id="ARBA00023274"/>
    </source>
</evidence>
<dbReference type="STRING" id="296587.C1EF10"/>
<dbReference type="EMBL" id="CP001330">
    <property type="protein sequence ID" value="ACO66332.1"/>
    <property type="molecule type" value="Genomic_DNA"/>
</dbReference>
<dbReference type="Gene3D" id="3.10.430.100">
    <property type="entry name" value="Ribosomal protein L9, C-terminal domain"/>
    <property type="match status" value="1"/>
</dbReference>
<protein>
    <recommendedName>
        <fullName evidence="7">Large ribosomal subunit protein bL9c</fullName>
    </recommendedName>
    <alternativeName>
        <fullName evidence="8">50S ribosomal protein L9, chloroplastic</fullName>
    </alternativeName>
    <alternativeName>
        <fullName evidence="6">CL9</fullName>
    </alternativeName>
</protein>
<evidence type="ECO:0000256" key="3">
    <source>
        <dbReference type="ARBA" id="ARBA00022884"/>
    </source>
</evidence>
<dbReference type="HAMAP" id="MF_00503">
    <property type="entry name" value="Ribosomal_bL9"/>
    <property type="match status" value="1"/>
</dbReference>
<dbReference type="AlphaFoldDB" id="C1EF10"/>
<dbReference type="GO" id="GO:0005840">
    <property type="term" value="C:ribosome"/>
    <property type="evidence" value="ECO:0007669"/>
    <property type="project" value="UniProtKB-KW"/>
</dbReference>
<dbReference type="InterPro" id="IPR036935">
    <property type="entry name" value="Ribosomal_bL9_N_sf"/>
</dbReference>
<dbReference type="PANTHER" id="PTHR21368">
    <property type="entry name" value="50S RIBOSOMAL PROTEIN L9"/>
    <property type="match status" value="1"/>
</dbReference>
<evidence type="ECO:0000259" key="9">
    <source>
        <dbReference type="Pfam" id="PF01281"/>
    </source>
</evidence>
<dbReference type="GO" id="GO:0019843">
    <property type="term" value="F:rRNA binding"/>
    <property type="evidence" value="ECO:0007669"/>
    <property type="project" value="UniProtKB-KW"/>
</dbReference>
<dbReference type="InterPro" id="IPR000244">
    <property type="entry name" value="Ribosomal_bL9"/>
</dbReference>
<dbReference type="InterPro" id="IPR036791">
    <property type="entry name" value="Ribosomal_bL9_C_sf"/>
</dbReference>
<reference evidence="11 12" key="1">
    <citation type="journal article" date="2009" name="Science">
        <title>Green evolution and dynamic adaptations revealed by genomes of the marine picoeukaryotes Micromonas.</title>
        <authorList>
            <person name="Worden A.Z."/>
            <person name="Lee J.H."/>
            <person name="Mock T."/>
            <person name="Rouze P."/>
            <person name="Simmons M.P."/>
            <person name="Aerts A.L."/>
            <person name="Allen A.E."/>
            <person name="Cuvelier M.L."/>
            <person name="Derelle E."/>
            <person name="Everett M.V."/>
            <person name="Foulon E."/>
            <person name="Grimwood J."/>
            <person name="Gundlach H."/>
            <person name="Henrissat B."/>
            <person name="Napoli C."/>
            <person name="McDonald S.M."/>
            <person name="Parker M.S."/>
            <person name="Rombauts S."/>
            <person name="Salamov A."/>
            <person name="Von Dassow P."/>
            <person name="Badger J.H."/>
            <person name="Coutinho P.M."/>
            <person name="Demir E."/>
            <person name="Dubchak I."/>
            <person name="Gentemann C."/>
            <person name="Eikrem W."/>
            <person name="Gready J.E."/>
            <person name="John U."/>
            <person name="Lanier W."/>
            <person name="Lindquist E.A."/>
            <person name="Lucas S."/>
            <person name="Mayer K.F."/>
            <person name="Moreau H."/>
            <person name="Not F."/>
            <person name="Otillar R."/>
            <person name="Panaud O."/>
            <person name="Pangilinan J."/>
            <person name="Paulsen I."/>
            <person name="Piegu B."/>
            <person name="Poliakov A."/>
            <person name="Robbens S."/>
            <person name="Schmutz J."/>
            <person name="Toulza E."/>
            <person name="Wyss T."/>
            <person name="Zelensky A."/>
            <person name="Zhou K."/>
            <person name="Armbrust E.V."/>
            <person name="Bhattacharya D."/>
            <person name="Goodenough U.W."/>
            <person name="Van de Peer Y."/>
            <person name="Grigoriev I.V."/>
        </authorList>
    </citation>
    <scope>NUCLEOTIDE SEQUENCE [LARGE SCALE GENOMIC DNA]</scope>
    <source>
        <strain evidence="12">RCC299 / NOUM17</strain>
    </source>
</reference>
<dbReference type="Pfam" id="PF01281">
    <property type="entry name" value="Ribosomal_L9_N"/>
    <property type="match status" value="1"/>
</dbReference>
<sequence>MSTVTAFTTFTGLKAAPQGVRTTKAVAARPAGRVARLNVQANKKVAKKTSVVLIKDVPNYGSAGDVVNVSMGYFRNNLEPFGIAKKATGDILAQVAADAAAQVAAKQAEQAGAKAIATALQTIGKFVVKKTVGEDGKIFGSVTTQDVVDAVKQQTSKELDKKAMTVPDISEVGTYEVTVKLHPEVTGKFNLEVQKA</sequence>
<feature type="domain" description="Ribosomal protein L9" evidence="9">
    <location>
        <begin position="50"/>
        <end position="94"/>
    </location>
</feature>
<dbReference type="Proteomes" id="UP000002009">
    <property type="component" value="Chromosome 11"/>
</dbReference>